<keyword evidence="2" id="KW-0540">Nuclease</keyword>
<protein>
    <submittedName>
        <fullName evidence="2">Endonuclease/exonuclease/phosphatase family</fullName>
    </submittedName>
</protein>
<dbReference type="KEGG" id="mym:A176_001668"/>
<proteinExistence type="predicted"/>
<dbReference type="AlphaFoldDB" id="A0A0H4WMV9"/>
<dbReference type="GO" id="GO:0004519">
    <property type="term" value="F:endonuclease activity"/>
    <property type="evidence" value="ECO:0007669"/>
    <property type="project" value="UniProtKB-KW"/>
</dbReference>
<accession>A0A0H4WMV9</accession>
<feature type="domain" description="Endonuclease/exonuclease/phosphatase" evidence="1">
    <location>
        <begin position="76"/>
        <end position="251"/>
    </location>
</feature>
<keyword evidence="3" id="KW-1185">Reference proteome</keyword>
<dbReference type="SUPFAM" id="SSF56219">
    <property type="entry name" value="DNase I-like"/>
    <property type="match status" value="1"/>
</dbReference>
<dbReference type="EMBL" id="CP012109">
    <property type="protein sequence ID" value="AKQ64756.1"/>
    <property type="molecule type" value="Genomic_DNA"/>
</dbReference>
<dbReference type="PATRIC" id="fig|1297742.4.peg.1689"/>
<keyword evidence="2" id="KW-0269">Exonuclease</keyword>
<reference evidence="2 3" key="1">
    <citation type="journal article" date="2016" name="PLoS ONE">
        <title>Complete Genome Sequence and Comparative Genomics of a Novel Myxobacterium Myxococcus hansupus.</title>
        <authorList>
            <person name="Sharma G."/>
            <person name="Narwani T."/>
            <person name="Subramanian S."/>
        </authorList>
    </citation>
    <scope>NUCLEOTIDE SEQUENCE [LARGE SCALE GENOMIC DNA]</scope>
    <source>
        <strain evidence="3">mixupus</strain>
    </source>
</reference>
<name>A0A0H4WMV9_9BACT</name>
<dbReference type="Gene3D" id="3.60.10.10">
    <property type="entry name" value="Endonuclease/exonuclease/phosphatase"/>
    <property type="match status" value="1"/>
</dbReference>
<dbReference type="GO" id="GO:0004527">
    <property type="term" value="F:exonuclease activity"/>
    <property type="evidence" value="ECO:0007669"/>
    <property type="project" value="UniProtKB-KW"/>
</dbReference>
<keyword evidence="2" id="KW-0255">Endonuclease</keyword>
<dbReference type="eggNOG" id="COG3021">
    <property type="taxonomic scope" value="Bacteria"/>
</dbReference>
<evidence type="ECO:0000313" key="2">
    <source>
        <dbReference type="EMBL" id="AKQ64756.1"/>
    </source>
</evidence>
<dbReference type="InterPro" id="IPR005135">
    <property type="entry name" value="Endo/exonuclease/phosphatase"/>
</dbReference>
<organism evidence="2 3">
    <name type="scientific">Pseudomyxococcus hansupus</name>
    <dbReference type="NCBI Taxonomy" id="1297742"/>
    <lineage>
        <taxon>Bacteria</taxon>
        <taxon>Pseudomonadati</taxon>
        <taxon>Myxococcota</taxon>
        <taxon>Myxococcia</taxon>
        <taxon>Myxococcales</taxon>
        <taxon>Cystobacterineae</taxon>
        <taxon>Myxococcaceae</taxon>
        <taxon>Pseudomyxococcus</taxon>
    </lineage>
</organism>
<evidence type="ECO:0000313" key="3">
    <source>
        <dbReference type="Proteomes" id="UP000009026"/>
    </source>
</evidence>
<gene>
    <name evidence="2" type="ORF">A176_001668</name>
</gene>
<dbReference type="InterPro" id="IPR036691">
    <property type="entry name" value="Endo/exonu/phosph_ase_sf"/>
</dbReference>
<sequence>MTPSLKATGEMMKRWAALTGAVLAVMVASGAAWARVEQSSPMPAAMAQAQLRVVTANLDFHRSEAARRDWNTIGPEADIVFLQEVKYVRMRDILGDGWAVRQDTSSEDRQGSAVVIRKSAVKQIGELHLVKGVDASPCPDGGIMTRWIASVDVQLHNNRWIRVASLHMPPPRCQTGPTSPYARMADSVVAFANRSEPLLVLGADWNKVVDSDPNDIGARTGLKPRGPDSGLRIDGFYVSPAIGTQGLQFLPQTGDNSHRPVKMNITVPAP</sequence>
<dbReference type="Proteomes" id="UP000009026">
    <property type="component" value="Chromosome"/>
</dbReference>
<dbReference type="Pfam" id="PF03372">
    <property type="entry name" value="Exo_endo_phos"/>
    <property type="match status" value="1"/>
</dbReference>
<evidence type="ECO:0000259" key="1">
    <source>
        <dbReference type="Pfam" id="PF03372"/>
    </source>
</evidence>
<keyword evidence="2" id="KW-0378">Hydrolase</keyword>